<dbReference type="GO" id="GO:0005886">
    <property type="term" value="C:plasma membrane"/>
    <property type="evidence" value="ECO:0007669"/>
    <property type="project" value="UniProtKB-SubCell"/>
</dbReference>
<dbReference type="InterPro" id="IPR023828">
    <property type="entry name" value="Peptidase_S8_Ser-AS"/>
</dbReference>
<proteinExistence type="inferred from homology"/>
<feature type="region of interest" description="Disordered" evidence="12">
    <location>
        <begin position="32"/>
        <end position="61"/>
    </location>
</feature>
<feature type="active site" description="Charge relay system" evidence="10">
    <location>
        <position position="98"/>
    </location>
</feature>
<dbReference type="Gene3D" id="3.40.50.200">
    <property type="entry name" value="Peptidase S8/S53 domain"/>
    <property type="match status" value="1"/>
</dbReference>
<evidence type="ECO:0000256" key="12">
    <source>
        <dbReference type="SAM" id="MobiDB-lite"/>
    </source>
</evidence>
<dbReference type="EMBL" id="AGVE01000056">
    <property type="protein sequence ID" value="EHI10374.1"/>
    <property type="molecule type" value="Genomic_DNA"/>
</dbReference>
<keyword evidence="4 10" id="KW-0645">Protease</keyword>
<protein>
    <submittedName>
        <fullName evidence="15">Peptidase S8/S53 subtilisin kexin sedolisin</fullName>
    </submittedName>
</protein>
<dbReference type="InterPro" id="IPR036852">
    <property type="entry name" value="Peptidase_S8/S53_dom_sf"/>
</dbReference>
<dbReference type="InterPro" id="IPR000209">
    <property type="entry name" value="Peptidase_S8/S53_dom"/>
</dbReference>
<dbReference type="InterPro" id="IPR022398">
    <property type="entry name" value="Peptidase_S8_His-AS"/>
</dbReference>
<evidence type="ECO:0000256" key="1">
    <source>
        <dbReference type="ARBA" id="ARBA00004162"/>
    </source>
</evidence>
<evidence type="ECO:0000256" key="8">
    <source>
        <dbReference type="ARBA" id="ARBA00022989"/>
    </source>
</evidence>
<keyword evidence="9" id="KW-0472">Membrane</keyword>
<sequence length="450" mass="45263">MVRSAPARLARGLAIAVTASLVGAAPGAHAVTPPPIDHARLPHAGPAAPPQRTEQQGPCLRPAQRRTGDAVLSGFTAADLAAVWRLTRGGGQAVAVIDTGVARHRLLPRVIPGGDFVHRGDGTDDCDGHGTIVAGLIAAAPGDGRAGFSGIAPESSIIAIRQSSNKFRATDQPSGTGYGDVDTLAMAIRTAADLGASVINVSSVACLAATEPPDDRALGAALAYAVDVRNAVVVSAAGNVGGAGQCPHQNPVTGRRPDWATVRAVVTPAWYDDLVLTVGSVNAEGHPSDFTLAGPWVDVAAPGEDVLSLDPDGEGLVDALPGPGGDTPIAGTSYAAPLVAGLAALVRARWPQLTARQVMQRIRDTARTPASGWNPLVGHGVIDPLAAVSGDPAPGRPAPAHLTRTLPAPTTPAADPAPRRIAFGGALLCLAAAGAAVFGRSGRRGPVAAD</sequence>
<accession>G7CNH0</accession>
<evidence type="ECO:0000256" key="13">
    <source>
        <dbReference type="SAM" id="SignalP"/>
    </source>
</evidence>
<keyword evidence="16" id="KW-1185">Reference proteome</keyword>
<dbReference type="Pfam" id="PF00082">
    <property type="entry name" value="Peptidase_S8"/>
    <property type="match status" value="1"/>
</dbReference>
<dbReference type="PROSITE" id="PS00137">
    <property type="entry name" value="SUBTILASE_HIS"/>
    <property type="match status" value="1"/>
</dbReference>
<dbReference type="InterPro" id="IPR050131">
    <property type="entry name" value="Peptidase_S8_subtilisin-like"/>
</dbReference>
<dbReference type="PANTHER" id="PTHR43806">
    <property type="entry name" value="PEPTIDASE S8"/>
    <property type="match status" value="1"/>
</dbReference>
<reference evidence="15 16" key="1">
    <citation type="submission" date="2011-11" db="EMBL/GenBank/DDBJ databases">
        <authorList>
            <consortium name="Tuberculosis Structural Genomics Consortium"/>
            <person name="Ioerger T.R."/>
        </authorList>
    </citation>
    <scope>NUCLEOTIDE SEQUENCE [LARGE SCALE GENOMIC DNA]</scope>
    <source>
        <strain evidence="16">ATCC 19527 / DSM 44167 / CIP 105390 / JCM 6362 / NCTC 10409 / 316</strain>
    </source>
</reference>
<evidence type="ECO:0000256" key="10">
    <source>
        <dbReference type="PROSITE-ProRule" id="PRU01240"/>
    </source>
</evidence>
<dbReference type="Proteomes" id="UP000004915">
    <property type="component" value="Unassembled WGS sequence"/>
</dbReference>
<dbReference type="NCBIfam" id="TIGR03921">
    <property type="entry name" value="T7SS_mycosin"/>
    <property type="match status" value="1"/>
</dbReference>
<feature type="domain" description="Peptidase S8/S53" evidence="14">
    <location>
        <begin position="89"/>
        <end position="380"/>
    </location>
</feature>
<dbReference type="InterPro" id="IPR023834">
    <property type="entry name" value="T7SS_pept_S8A_mycosin"/>
</dbReference>
<gene>
    <name evidence="15" type="ORF">KEK_22841</name>
</gene>
<evidence type="ECO:0000313" key="15">
    <source>
        <dbReference type="EMBL" id="EHI10374.1"/>
    </source>
</evidence>
<dbReference type="AlphaFoldDB" id="G7CNH0"/>
<organism evidence="15 16">
    <name type="scientific">Mycolicibacterium thermoresistibile (strain ATCC 19527 / DSM 44167 / CIP 105390 / JCM 6362 / NCTC 10409 / 316)</name>
    <name type="common">Mycobacterium thermoresistibile</name>
    <dbReference type="NCBI Taxonomy" id="1078020"/>
    <lineage>
        <taxon>Bacteria</taxon>
        <taxon>Bacillati</taxon>
        <taxon>Actinomycetota</taxon>
        <taxon>Actinomycetes</taxon>
        <taxon>Mycobacteriales</taxon>
        <taxon>Mycobacteriaceae</taxon>
        <taxon>Mycolicibacterium</taxon>
    </lineage>
</organism>
<dbReference type="PANTHER" id="PTHR43806:SF11">
    <property type="entry name" value="CEREVISIN-RELATED"/>
    <property type="match status" value="1"/>
</dbReference>
<comment type="caution">
    <text evidence="15">The sequence shown here is derived from an EMBL/GenBank/DDBJ whole genome shotgun (WGS) entry which is preliminary data.</text>
</comment>
<feature type="active site" description="Charge relay system" evidence="10">
    <location>
        <position position="129"/>
    </location>
</feature>
<dbReference type="InterPro" id="IPR023827">
    <property type="entry name" value="Peptidase_S8_Asp-AS"/>
</dbReference>
<keyword evidence="7 10" id="KW-0720">Serine protease</keyword>
<dbReference type="SUPFAM" id="SSF52743">
    <property type="entry name" value="Subtilisin-like"/>
    <property type="match status" value="1"/>
</dbReference>
<dbReference type="eggNOG" id="COG1404">
    <property type="taxonomic scope" value="Bacteria"/>
</dbReference>
<evidence type="ECO:0000256" key="9">
    <source>
        <dbReference type="ARBA" id="ARBA00023136"/>
    </source>
</evidence>
<comment type="subcellular location">
    <subcellularLocation>
        <location evidence="1">Cell membrane</location>
        <topology evidence="1">Single-pass membrane protein</topology>
    </subcellularLocation>
</comment>
<keyword evidence="6 10" id="KW-0378">Hydrolase</keyword>
<comment type="similarity">
    <text evidence="2 10 11">Belongs to the peptidase S8 family.</text>
</comment>
<dbReference type="PROSITE" id="PS00136">
    <property type="entry name" value="SUBTILASE_ASP"/>
    <property type="match status" value="1"/>
</dbReference>
<evidence type="ECO:0000256" key="7">
    <source>
        <dbReference type="ARBA" id="ARBA00022825"/>
    </source>
</evidence>
<evidence type="ECO:0000256" key="5">
    <source>
        <dbReference type="ARBA" id="ARBA00022692"/>
    </source>
</evidence>
<evidence type="ECO:0000259" key="14">
    <source>
        <dbReference type="Pfam" id="PF00082"/>
    </source>
</evidence>
<keyword evidence="13" id="KW-0732">Signal</keyword>
<keyword evidence="8" id="KW-1133">Transmembrane helix</keyword>
<feature type="chain" id="PRO_5003491177" evidence="13">
    <location>
        <begin position="31"/>
        <end position="450"/>
    </location>
</feature>
<dbReference type="PROSITE" id="PS00138">
    <property type="entry name" value="SUBTILASE_SER"/>
    <property type="match status" value="1"/>
</dbReference>
<keyword evidence="5" id="KW-0812">Transmembrane</keyword>
<feature type="signal peptide" evidence="13">
    <location>
        <begin position="1"/>
        <end position="30"/>
    </location>
</feature>
<evidence type="ECO:0000256" key="3">
    <source>
        <dbReference type="ARBA" id="ARBA00022475"/>
    </source>
</evidence>
<name>G7CNH0_MYCT3</name>
<evidence type="ECO:0000256" key="11">
    <source>
        <dbReference type="RuleBase" id="RU003355"/>
    </source>
</evidence>
<dbReference type="GO" id="GO:0006508">
    <property type="term" value="P:proteolysis"/>
    <property type="evidence" value="ECO:0007669"/>
    <property type="project" value="UniProtKB-KW"/>
</dbReference>
<dbReference type="PROSITE" id="PS51892">
    <property type="entry name" value="SUBTILASE"/>
    <property type="match status" value="1"/>
</dbReference>
<feature type="active site" description="Charge relay system" evidence="10">
    <location>
        <position position="333"/>
    </location>
</feature>
<dbReference type="InterPro" id="IPR015500">
    <property type="entry name" value="Peptidase_S8_subtilisin-rel"/>
</dbReference>
<keyword evidence="3" id="KW-1003">Cell membrane</keyword>
<evidence type="ECO:0000256" key="2">
    <source>
        <dbReference type="ARBA" id="ARBA00011073"/>
    </source>
</evidence>
<dbReference type="PRINTS" id="PR00723">
    <property type="entry name" value="SUBTILISIN"/>
</dbReference>
<evidence type="ECO:0000256" key="6">
    <source>
        <dbReference type="ARBA" id="ARBA00022801"/>
    </source>
</evidence>
<dbReference type="PATRIC" id="fig|1078020.3.peg.4513"/>
<dbReference type="GO" id="GO:0004252">
    <property type="term" value="F:serine-type endopeptidase activity"/>
    <property type="evidence" value="ECO:0007669"/>
    <property type="project" value="UniProtKB-UniRule"/>
</dbReference>
<evidence type="ECO:0000313" key="16">
    <source>
        <dbReference type="Proteomes" id="UP000004915"/>
    </source>
</evidence>
<evidence type="ECO:0000256" key="4">
    <source>
        <dbReference type="ARBA" id="ARBA00022670"/>
    </source>
</evidence>